<protein>
    <submittedName>
        <fullName evidence="2">Glycosyltransferase family 4 protein</fullName>
    </submittedName>
</protein>
<dbReference type="GO" id="GO:0016757">
    <property type="term" value="F:glycosyltransferase activity"/>
    <property type="evidence" value="ECO:0007669"/>
    <property type="project" value="InterPro"/>
</dbReference>
<dbReference type="AlphaFoldDB" id="A0A838XQ92"/>
<reference evidence="2 3" key="2">
    <citation type="submission" date="2020-08" db="EMBL/GenBank/DDBJ databases">
        <title>Stappia taiwanensis sp. nov., isolated from a coastal thermal spring.</title>
        <authorList>
            <person name="Kampfer P."/>
        </authorList>
    </citation>
    <scope>NUCLEOTIDE SEQUENCE [LARGE SCALE GENOMIC DNA]</scope>
    <source>
        <strain evidence="2 3">DSM 23284</strain>
    </source>
</reference>
<evidence type="ECO:0000313" key="3">
    <source>
        <dbReference type="Proteomes" id="UP000559404"/>
    </source>
</evidence>
<dbReference type="Pfam" id="PF00534">
    <property type="entry name" value="Glycos_transf_1"/>
    <property type="match status" value="1"/>
</dbReference>
<organism evidence="2 3">
    <name type="scientific">Stappia taiwanensis</name>
    <dbReference type="NCBI Taxonomy" id="992267"/>
    <lineage>
        <taxon>Bacteria</taxon>
        <taxon>Pseudomonadati</taxon>
        <taxon>Pseudomonadota</taxon>
        <taxon>Alphaproteobacteria</taxon>
        <taxon>Hyphomicrobiales</taxon>
        <taxon>Stappiaceae</taxon>
        <taxon>Stappia</taxon>
    </lineage>
</organism>
<proteinExistence type="predicted"/>
<comment type="caution">
    <text evidence="2">The sequence shown here is derived from an EMBL/GenBank/DDBJ whole genome shotgun (WGS) entry which is preliminary data.</text>
</comment>
<gene>
    <name evidence="2" type="ORF">H1W37_04445</name>
</gene>
<feature type="domain" description="Glycosyl transferase family 1" evidence="1">
    <location>
        <begin position="226"/>
        <end position="348"/>
    </location>
</feature>
<keyword evidence="3" id="KW-1185">Reference proteome</keyword>
<name>A0A838XQ92_9HYPH</name>
<dbReference type="PANTHER" id="PTHR46401:SF9">
    <property type="entry name" value="MANNOSYLTRANSFERASE A"/>
    <property type="match status" value="1"/>
</dbReference>
<dbReference type="InterPro" id="IPR001296">
    <property type="entry name" value="Glyco_trans_1"/>
</dbReference>
<sequence length="412" mass="45044">MTEVVVDIGRLVRRLSRATPTGIDRVILAYLLELRARPEIRLTCAYAAGGRLFRFPETFGDRLIDATRARWFDGGGADASLGPGSGRLAALRAAALRVLTGGGMAMRGLAPGTVYLSLDHGGLQPGGIVRRLAQRGDIRVVCFLHDLIPLTHPEYVVERSISEHQRRVETISACADLVIANSHYTDGALKAYTARKGLRTPKTVTAHLGVEGRLWEGGRPELPAPAPSQRPYFAFVSTIEARKNHLLLLNVWRQLAERMGPETPRLEIVGRRGWEAEAVFDMLDRCTALRGHVSERADLSDAAMSELLGNARALLFPSFVEGFGLPLVEALASGVPALASDIPAFREIGAGVPEYLNPVDGLGWAEAICDYADPGSRRRARQVRRLETFRPPSWDDHFQIVVPRILELGAEG</sequence>
<dbReference type="RefSeq" id="WP_181759081.1">
    <property type="nucleotide sequence ID" value="NZ_JACEON010000003.1"/>
</dbReference>
<reference evidence="2 3" key="1">
    <citation type="submission" date="2020-07" db="EMBL/GenBank/DDBJ databases">
        <authorList>
            <person name="Li M."/>
        </authorList>
    </citation>
    <scope>NUCLEOTIDE SEQUENCE [LARGE SCALE GENOMIC DNA]</scope>
    <source>
        <strain evidence="2 3">DSM 23284</strain>
    </source>
</reference>
<dbReference type="EMBL" id="JACEON010000003">
    <property type="protein sequence ID" value="MBA4610888.1"/>
    <property type="molecule type" value="Genomic_DNA"/>
</dbReference>
<dbReference type="CDD" id="cd03809">
    <property type="entry name" value="GT4_MtfB-like"/>
    <property type="match status" value="1"/>
</dbReference>
<dbReference type="Gene3D" id="3.40.50.2000">
    <property type="entry name" value="Glycogen Phosphorylase B"/>
    <property type="match status" value="1"/>
</dbReference>
<evidence type="ECO:0000259" key="1">
    <source>
        <dbReference type="Pfam" id="PF00534"/>
    </source>
</evidence>
<dbReference type="Proteomes" id="UP000559404">
    <property type="component" value="Unassembled WGS sequence"/>
</dbReference>
<dbReference type="PANTHER" id="PTHR46401">
    <property type="entry name" value="GLYCOSYLTRANSFERASE WBBK-RELATED"/>
    <property type="match status" value="1"/>
</dbReference>
<accession>A0A838XQ92</accession>
<keyword evidence="2" id="KW-0808">Transferase</keyword>
<dbReference type="SUPFAM" id="SSF53756">
    <property type="entry name" value="UDP-Glycosyltransferase/glycogen phosphorylase"/>
    <property type="match status" value="1"/>
</dbReference>
<evidence type="ECO:0000313" key="2">
    <source>
        <dbReference type="EMBL" id="MBA4610888.1"/>
    </source>
</evidence>